<accession>C0ZAV1</accession>
<proteinExistence type="predicted"/>
<evidence type="ECO:0000313" key="2">
    <source>
        <dbReference type="Proteomes" id="UP000001877"/>
    </source>
</evidence>
<keyword evidence="2" id="KW-1185">Reference proteome</keyword>
<dbReference type="KEGG" id="bbe:BBR47_19330"/>
<dbReference type="AlphaFoldDB" id="C0ZAV1"/>
<protein>
    <submittedName>
        <fullName evidence="1">Uncharacterized protein</fullName>
    </submittedName>
</protein>
<name>C0ZAV1_BREBN</name>
<dbReference type="EMBL" id="AP008955">
    <property type="protein sequence ID" value="BAH42910.1"/>
    <property type="molecule type" value="Genomic_DNA"/>
</dbReference>
<organism evidence="1 2">
    <name type="scientific">Brevibacillus brevis (strain 47 / JCM 6285 / NBRC 100599)</name>
    <dbReference type="NCBI Taxonomy" id="358681"/>
    <lineage>
        <taxon>Bacteria</taxon>
        <taxon>Bacillati</taxon>
        <taxon>Bacillota</taxon>
        <taxon>Bacilli</taxon>
        <taxon>Bacillales</taxon>
        <taxon>Paenibacillaceae</taxon>
        <taxon>Brevibacillus</taxon>
    </lineage>
</organism>
<reference evidence="1 2" key="1">
    <citation type="submission" date="2005-03" db="EMBL/GenBank/DDBJ databases">
        <title>Brevibacillus brevis strain 47, complete genome.</title>
        <authorList>
            <person name="Hosoyama A."/>
            <person name="Yamada R."/>
            <person name="Hongo Y."/>
            <person name="Terui Y."/>
            <person name="Ankai A."/>
            <person name="Masuyama W."/>
            <person name="Sekiguchi M."/>
            <person name="Takeda T."/>
            <person name="Asano K."/>
            <person name="Ohji S."/>
            <person name="Ichikawa N."/>
            <person name="Narita S."/>
            <person name="Aoki N."/>
            <person name="Miura H."/>
            <person name="Matsushita S."/>
            <person name="Sekigawa T."/>
            <person name="Yamagata H."/>
            <person name="Yoshikawa H."/>
            <person name="Udaka S."/>
            <person name="Tanikawa S."/>
            <person name="Fujita N."/>
        </authorList>
    </citation>
    <scope>NUCLEOTIDE SEQUENCE [LARGE SCALE GENOMIC DNA]</scope>
    <source>
        <strain evidence="2">47 / JCM 6285 / NBRC 100599</strain>
    </source>
</reference>
<sequence>MTGIFNLIVREERAMNRQAILDVLNNLEVVEINGGDSPYILVENNEIVRQKLNAVGKSLALIVK</sequence>
<dbReference type="HOGENOM" id="CLU_2858912_0_0_9"/>
<evidence type="ECO:0000313" key="1">
    <source>
        <dbReference type="EMBL" id="BAH42910.1"/>
    </source>
</evidence>
<dbReference type="Proteomes" id="UP000001877">
    <property type="component" value="Chromosome"/>
</dbReference>
<gene>
    <name evidence="1" type="ordered locus">BBR47_19330</name>
</gene>